<dbReference type="Proteomes" id="UP000018720">
    <property type="component" value="Unassembled WGS sequence"/>
</dbReference>
<evidence type="ECO:0000313" key="2">
    <source>
        <dbReference type="Proteomes" id="UP000018720"/>
    </source>
</evidence>
<proteinExistence type="predicted"/>
<protein>
    <submittedName>
        <fullName evidence="1">Uncharacterized protein</fullName>
    </submittedName>
</protein>
<gene>
    <name evidence="1" type="ORF">LEP1GSC178_3590</name>
</gene>
<keyword evidence="2" id="KW-1185">Reference proteome</keyword>
<dbReference type="EMBL" id="AHOM02000004">
    <property type="protein sequence ID" value="EJZ43412.1"/>
    <property type="molecule type" value="Genomic_DNA"/>
</dbReference>
<reference evidence="1 2" key="1">
    <citation type="submission" date="2012-08" db="EMBL/GenBank/DDBJ databases">
        <authorList>
            <person name="Harkins D.M."/>
            <person name="Durkin A.S."/>
            <person name="Selengut J.D."/>
            <person name="Sanka R."/>
            <person name="DePew J."/>
            <person name="Purushe J."/>
            <person name="Matthias M.A."/>
            <person name="Vinetz J.M."/>
            <person name="Sutton G.G."/>
            <person name="Nelson W.C."/>
            <person name="Fouts D.E."/>
        </authorList>
    </citation>
    <scope>NUCLEOTIDE SEQUENCE [LARGE SCALE GENOMIC DNA]</scope>
    <source>
        <strain evidence="1 2">MMD4847</strain>
    </source>
</reference>
<evidence type="ECO:0000313" key="1">
    <source>
        <dbReference type="EMBL" id="EJZ43412.1"/>
    </source>
</evidence>
<organism evidence="1 2">
    <name type="scientific">Leptospira licerasiae str. MMD4847</name>
    <dbReference type="NCBI Taxonomy" id="1049971"/>
    <lineage>
        <taxon>Bacteria</taxon>
        <taxon>Pseudomonadati</taxon>
        <taxon>Spirochaetota</taxon>
        <taxon>Spirochaetia</taxon>
        <taxon>Leptospirales</taxon>
        <taxon>Leptospiraceae</taxon>
        <taxon>Leptospira</taxon>
    </lineage>
</organism>
<name>A0ABN0HD17_9LEPT</name>
<comment type="caution">
    <text evidence="1">The sequence shown here is derived from an EMBL/GenBank/DDBJ whole genome shotgun (WGS) entry which is preliminary data.</text>
</comment>
<accession>A0ABN0HD17</accession>
<sequence>MKEIRTVLEVLVHNSRQLNYVPMPVLVDGAMERIREIISPQGSDYL</sequence>